<accession>A0A1N7NKH5</accession>
<sequence length="46" mass="5307">MESLRAQIKSITLAEQEVSLVYQRFTTFQKGSIWAHCTDSKGLKEF</sequence>
<proteinExistence type="predicted"/>
<keyword evidence="2" id="KW-1185">Reference proteome</keyword>
<name>A0A1N7NKH5_9BACT</name>
<dbReference type="EMBL" id="FTOP01000010">
    <property type="protein sequence ID" value="SIS98718.1"/>
    <property type="molecule type" value="Genomic_DNA"/>
</dbReference>
<evidence type="ECO:0000313" key="2">
    <source>
        <dbReference type="Proteomes" id="UP000186026"/>
    </source>
</evidence>
<reference evidence="2" key="1">
    <citation type="submission" date="2017-01" db="EMBL/GenBank/DDBJ databases">
        <authorList>
            <person name="Varghese N."/>
            <person name="Submissions S."/>
        </authorList>
    </citation>
    <scope>NUCLEOTIDE SEQUENCE [LARGE SCALE GENOMIC DNA]</scope>
    <source>
        <strain evidence="2">DSM 46698</strain>
    </source>
</reference>
<dbReference type="AlphaFoldDB" id="A0A1N7NKH5"/>
<evidence type="ECO:0000313" key="1">
    <source>
        <dbReference type="EMBL" id="SIS98718.1"/>
    </source>
</evidence>
<gene>
    <name evidence="1" type="ORF">SAMN05421761_110102</name>
</gene>
<protein>
    <submittedName>
        <fullName evidence="1">Uncharacterized protein</fullName>
    </submittedName>
</protein>
<dbReference type="Proteomes" id="UP000186026">
    <property type="component" value="Unassembled WGS sequence"/>
</dbReference>
<organism evidence="1 2">
    <name type="scientific">Belliella pelovolcani</name>
    <dbReference type="NCBI Taxonomy" id="529505"/>
    <lineage>
        <taxon>Bacteria</taxon>
        <taxon>Pseudomonadati</taxon>
        <taxon>Bacteroidota</taxon>
        <taxon>Cytophagia</taxon>
        <taxon>Cytophagales</taxon>
        <taxon>Cyclobacteriaceae</taxon>
        <taxon>Belliella</taxon>
    </lineage>
</organism>